<protein>
    <recommendedName>
        <fullName evidence="2">VOC domain-containing protein</fullName>
    </recommendedName>
</protein>
<dbReference type="InterPro" id="IPR037523">
    <property type="entry name" value="VOC_core"/>
</dbReference>
<dbReference type="InterPro" id="IPR004360">
    <property type="entry name" value="Glyas_Fos-R_dOase_dom"/>
</dbReference>
<accession>A0A6L5YYC8</accession>
<dbReference type="Pfam" id="PF00903">
    <property type="entry name" value="Glyoxalase"/>
    <property type="match status" value="1"/>
</dbReference>
<name>A0A6L5YYC8_9RHOB</name>
<evidence type="ECO:0000313" key="3">
    <source>
        <dbReference type="EMBL" id="MSU88845.1"/>
    </source>
</evidence>
<feature type="region of interest" description="Disordered" evidence="1">
    <location>
        <begin position="1"/>
        <end position="33"/>
    </location>
</feature>
<feature type="domain" description="VOC" evidence="2">
    <location>
        <begin position="37"/>
        <end position="163"/>
    </location>
</feature>
<keyword evidence="4" id="KW-1185">Reference proteome</keyword>
<dbReference type="SUPFAM" id="SSF54593">
    <property type="entry name" value="Glyoxalase/Bleomycin resistance protein/Dihydroxybiphenyl dioxygenase"/>
    <property type="match status" value="1"/>
</dbReference>
<comment type="caution">
    <text evidence="3">The sequence shown here is derived from an EMBL/GenBank/DDBJ whole genome shotgun (WGS) entry which is preliminary data.</text>
</comment>
<gene>
    <name evidence="3" type="ORF">GE300_04310</name>
</gene>
<evidence type="ECO:0000313" key="4">
    <source>
        <dbReference type="Proteomes" id="UP000474957"/>
    </source>
</evidence>
<dbReference type="AlphaFoldDB" id="A0A6L5YYC8"/>
<dbReference type="InterPro" id="IPR029068">
    <property type="entry name" value="Glyas_Bleomycin-R_OHBP_Dase"/>
</dbReference>
<dbReference type="EMBL" id="WIND01000002">
    <property type="protein sequence ID" value="MSU88845.1"/>
    <property type="molecule type" value="Genomic_DNA"/>
</dbReference>
<evidence type="ECO:0000259" key="2">
    <source>
        <dbReference type="PROSITE" id="PS51819"/>
    </source>
</evidence>
<dbReference type="PROSITE" id="PS51819">
    <property type="entry name" value="VOC"/>
    <property type="match status" value="1"/>
</dbReference>
<sequence length="177" mass="19201">MSGAAEKPVKAPADASGRGRAQRPEGGAEAPLVRTDRLDHVHLYVQEVPVSVAWYRRVLGLVPYGEWDPDEARPPHPTFLAPSTGGHHCVSLFVGDRPRGGDRTVAFHAGERGFLGFARALPAEGVPAHDGRPLTLADHNDYGMAITFNFLDPDGNHLELVTYDHRPVRAALAGMMR</sequence>
<dbReference type="Gene3D" id="3.10.180.10">
    <property type="entry name" value="2,3-Dihydroxybiphenyl 1,2-Dioxygenase, domain 1"/>
    <property type="match status" value="1"/>
</dbReference>
<dbReference type="CDD" id="cd06587">
    <property type="entry name" value="VOC"/>
    <property type="match status" value="1"/>
</dbReference>
<proteinExistence type="predicted"/>
<organism evidence="3 4">
    <name type="scientific">Halovulum marinum</name>
    <dbReference type="NCBI Taxonomy" id="2662447"/>
    <lineage>
        <taxon>Bacteria</taxon>
        <taxon>Pseudomonadati</taxon>
        <taxon>Pseudomonadota</taxon>
        <taxon>Alphaproteobacteria</taxon>
        <taxon>Rhodobacterales</taxon>
        <taxon>Paracoccaceae</taxon>
        <taxon>Halovulum</taxon>
    </lineage>
</organism>
<dbReference type="Proteomes" id="UP000474957">
    <property type="component" value="Unassembled WGS sequence"/>
</dbReference>
<evidence type="ECO:0000256" key="1">
    <source>
        <dbReference type="SAM" id="MobiDB-lite"/>
    </source>
</evidence>
<reference evidence="3 4" key="1">
    <citation type="submission" date="2019-10" db="EMBL/GenBank/DDBJ databases">
        <title>Cognatihalovulum marinum gen. nov. sp. nov., a new member of the family Rhodobacteraceae isolated from deep seawater of the Northwest Indian Ocean.</title>
        <authorList>
            <person name="Ruan C."/>
            <person name="Wang J."/>
            <person name="Zheng X."/>
            <person name="Song L."/>
            <person name="Zhu Y."/>
            <person name="Huang Y."/>
            <person name="Lu Z."/>
            <person name="Du W."/>
            <person name="Huang L."/>
            <person name="Dai X."/>
        </authorList>
    </citation>
    <scope>NUCLEOTIDE SEQUENCE [LARGE SCALE GENOMIC DNA]</scope>
    <source>
        <strain evidence="3 4">2CG4</strain>
    </source>
</reference>
<dbReference type="RefSeq" id="WP_154445250.1">
    <property type="nucleotide sequence ID" value="NZ_WIND01000002.1"/>
</dbReference>